<evidence type="ECO:0000256" key="2">
    <source>
        <dbReference type="ARBA" id="ARBA00022763"/>
    </source>
</evidence>
<dbReference type="InterPro" id="IPR020568">
    <property type="entry name" value="Ribosomal_Su5_D2-typ_SF"/>
</dbReference>
<dbReference type="InterPro" id="IPR013507">
    <property type="entry name" value="DNA_mismatch_S5_2-like"/>
</dbReference>
<dbReference type="SUPFAM" id="SSF55874">
    <property type="entry name" value="ATPase domain of HSP90 chaperone/DNA topoisomerase II/histidine kinase"/>
    <property type="match status" value="1"/>
</dbReference>
<dbReference type="InterPro" id="IPR014790">
    <property type="entry name" value="MutL_C"/>
</dbReference>
<dbReference type="InterPro" id="IPR036890">
    <property type="entry name" value="HATPase_C_sf"/>
</dbReference>
<dbReference type="HAMAP" id="MF_00149">
    <property type="entry name" value="DNA_mis_repair"/>
    <property type="match status" value="1"/>
</dbReference>
<reference evidence="9" key="1">
    <citation type="journal article" date="2019" name="Int. J. Syst. Evol. Microbiol.">
        <title>The Global Catalogue of Microorganisms (GCM) 10K type strain sequencing project: providing services to taxonomists for standard genome sequencing and annotation.</title>
        <authorList>
            <consortium name="The Broad Institute Genomics Platform"/>
            <consortium name="The Broad Institute Genome Sequencing Center for Infectious Disease"/>
            <person name="Wu L."/>
            <person name="Ma J."/>
        </authorList>
    </citation>
    <scope>NUCLEOTIDE SEQUENCE [LARGE SCALE GENOMIC DNA]</scope>
    <source>
        <strain evidence="9">CCM 8897</strain>
    </source>
</reference>
<protein>
    <recommendedName>
        <fullName evidence="4">DNA mismatch repair protein MutL</fullName>
    </recommendedName>
</protein>
<dbReference type="InterPro" id="IPR002099">
    <property type="entry name" value="MutL/Mlh/PMS"/>
</dbReference>
<name>A0ABW1UMV3_9LACO</name>
<comment type="similarity">
    <text evidence="1 4">Belongs to the DNA mismatch repair MutL/HexB family.</text>
</comment>
<dbReference type="InterPro" id="IPR014762">
    <property type="entry name" value="DNA_mismatch_repair_CS"/>
</dbReference>
<feature type="domain" description="DNA mismatch repair protein S5" evidence="7">
    <location>
        <begin position="208"/>
        <end position="326"/>
    </location>
</feature>
<dbReference type="Gene3D" id="3.30.1540.20">
    <property type="entry name" value="MutL, C-terminal domain, dimerisation subdomain"/>
    <property type="match status" value="1"/>
</dbReference>
<comment type="function">
    <text evidence="4">This protein is involved in the repair of mismatches in DNA. It is required for dam-dependent methyl-directed DNA mismatch repair. May act as a 'molecular matchmaker', a protein that promotes the formation of a stable complex between two or more DNA-binding proteins in an ATP-dependent manner without itself being part of a final effector complex.</text>
</comment>
<dbReference type="PANTHER" id="PTHR10073">
    <property type="entry name" value="DNA MISMATCH REPAIR PROTEIN MLH, PMS, MUTL"/>
    <property type="match status" value="1"/>
</dbReference>
<dbReference type="SUPFAM" id="SSF54211">
    <property type="entry name" value="Ribosomal protein S5 domain 2-like"/>
    <property type="match status" value="1"/>
</dbReference>
<evidence type="ECO:0000256" key="5">
    <source>
        <dbReference type="SAM" id="MobiDB-lite"/>
    </source>
</evidence>
<keyword evidence="9" id="KW-1185">Reference proteome</keyword>
<feature type="compositionally biased region" description="Polar residues" evidence="5">
    <location>
        <begin position="370"/>
        <end position="399"/>
    </location>
</feature>
<keyword evidence="8" id="KW-0540">Nuclease</keyword>
<evidence type="ECO:0000259" key="7">
    <source>
        <dbReference type="SMART" id="SM01340"/>
    </source>
</evidence>
<sequence>MGKIHQLSALLSNQIAAGEVIERPASVVKELVENAIDAGATKVQVFLAESGLKQIQVIDNGSGFDPEDLQIAFLRHTTSKISSREDLFKIHSLGFRGEALASIASVARVTLTTSNGAVAAGRRMTITGEDGQIEPASHPQGTTMTVADLFYNTPARLKYLKSLATELRHSADIMNRIALSYPQVAFTLVNDGRELVTTTGSGDLQQVIAGLYGLPVAKELLPIQGKNLDFTISGYISRPAVTRSSKNYLSFLINGRYIRNYELNKALIKGYGSKLMVGRYPVAVIAITMDPLLVDVNVHPTKREVRLSKEPELTNLVTQTVRQVLGSVDLIPDALTNLRSHQPKVDLEQLQIDLQRASQTTGFEDRGKASKTQPTDFPSVTPAMPSTPTALPTGSSRQADQVDPTKTDKSEPQVSESDPAYQADQDQVPSTEATSAATTPADPAPTSFGAAKLDTSEPVSNIFQNPTALARWDAWLQADEQPRAFAATGTQPNQRHQNSTAAAFVPTTEENSGHTTDTPPVSATIGAKSAQTVPTEPPAATQRRFPELRYLGQIHGTYLVAESDDGFYLIDQHAAQERIKYEQFRVSFGQVAQDQQNLLVPLVLTYPASDYVQIKAHLALLADVGLALEDFGENTFILHSHPVWFQSGQEEKLIREMIDYFLGDGQISVAHFREKAAIMLSCKLSIKANHHLEPIQAKQLLHDLAQTENPFNCPHGRPVLVHFNNQDLQKMFKRIQDPHQSWSGD</sequence>
<keyword evidence="3 4" id="KW-0234">DNA repair</keyword>
<dbReference type="SMART" id="SM01340">
    <property type="entry name" value="DNA_mis_repair"/>
    <property type="match status" value="1"/>
</dbReference>
<dbReference type="InterPro" id="IPR014721">
    <property type="entry name" value="Ribsml_uS5_D2-typ_fold_subgr"/>
</dbReference>
<dbReference type="SUPFAM" id="SSF118116">
    <property type="entry name" value="DNA mismatch repair protein MutL"/>
    <property type="match status" value="1"/>
</dbReference>
<dbReference type="Gene3D" id="3.30.1370.100">
    <property type="entry name" value="MutL, C-terminal domain, regulatory subdomain"/>
    <property type="match status" value="1"/>
</dbReference>
<dbReference type="PROSITE" id="PS00058">
    <property type="entry name" value="DNA_MISMATCH_REPAIR_1"/>
    <property type="match status" value="1"/>
</dbReference>
<dbReference type="Gene3D" id="3.30.230.10">
    <property type="match status" value="1"/>
</dbReference>
<evidence type="ECO:0000313" key="8">
    <source>
        <dbReference type="EMBL" id="MFC6315290.1"/>
    </source>
</evidence>
<evidence type="ECO:0000256" key="3">
    <source>
        <dbReference type="ARBA" id="ARBA00023204"/>
    </source>
</evidence>
<dbReference type="NCBIfam" id="TIGR00585">
    <property type="entry name" value="mutl"/>
    <property type="match status" value="1"/>
</dbReference>
<keyword evidence="8" id="KW-0255">Endonuclease</keyword>
<dbReference type="InterPro" id="IPR020667">
    <property type="entry name" value="DNA_mismatch_repair_MutL"/>
</dbReference>
<dbReference type="InterPro" id="IPR042121">
    <property type="entry name" value="MutL_C_regsub"/>
</dbReference>
<dbReference type="SMART" id="SM00853">
    <property type="entry name" value="MutL_C"/>
    <property type="match status" value="1"/>
</dbReference>
<dbReference type="EMBL" id="JBHSSM010000016">
    <property type="protein sequence ID" value="MFC6315290.1"/>
    <property type="molecule type" value="Genomic_DNA"/>
</dbReference>
<evidence type="ECO:0000256" key="4">
    <source>
        <dbReference type="HAMAP-Rule" id="MF_00149"/>
    </source>
</evidence>
<gene>
    <name evidence="4 8" type="primary">mutL</name>
    <name evidence="8" type="ORF">ACFQHW_06830</name>
</gene>
<keyword evidence="8" id="KW-0378">Hydrolase</keyword>
<dbReference type="Pfam" id="PF01119">
    <property type="entry name" value="DNA_mis_repair"/>
    <property type="match status" value="1"/>
</dbReference>
<dbReference type="PANTHER" id="PTHR10073:SF12">
    <property type="entry name" value="DNA MISMATCH REPAIR PROTEIN MLH1"/>
    <property type="match status" value="1"/>
</dbReference>
<feature type="region of interest" description="Disordered" evidence="5">
    <location>
        <begin position="359"/>
        <end position="453"/>
    </location>
</feature>
<dbReference type="GO" id="GO:0004519">
    <property type="term" value="F:endonuclease activity"/>
    <property type="evidence" value="ECO:0007669"/>
    <property type="project" value="UniProtKB-KW"/>
</dbReference>
<keyword evidence="2 4" id="KW-0227">DNA damage</keyword>
<dbReference type="NCBIfam" id="NF000950">
    <property type="entry name" value="PRK00095.1-3"/>
    <property type="match status" value="1"/>
</dbReference>
<dbReference type="Pfam" id="PF08676">
    <property type="entry name" value="MutL_C"/>
    <property type="match status" value="1"/>
</dbReference>
<dbReference type="InterPro" id="IPR037198">
    <property type="entry name" value="MutL_C_sf"/>
</dbReference>
<dbReference type="Proteomes" id="UP001596310">
    <property type="component" value="Unassembled WGS sequence"/>
</dbReference>
<comment type="caution">
    <text evidence="8">The sequence shown here is derived from an EMBL/GenBank/DDBJ whole genome shotgun (WGS) entry which is preliminary data.</text>
</comment>
<evidence type="ECO:0000313" key="9">
    <source>
        <dbReference type="Proteomes" id="UP001596310"/>
    </source>
</evidence>
<dbReference type="Gene3D" id="3.30.565.10">
    <property type="entry name" value="Histidine kinase-like ATPase, C-terminal domain"/>
    <property type="match status" value="1"/>
</dbReference>
<dbReference type="CDD" id="cd00782">
    <property type="entry name" value="MutL_Trans"/>
    <property type="match status" value="1"/>
</dbReference>
<feature type="domain" description="MutL C-terminal dimerisation" evidence="6">
    <location>
        <begin position="550"/>
        <end position="692"/>
    </location>
</feature>
<proteinExistence type="inferred from homology"/>
<dbReference type="RefSeq" id="WP_125597925.1">
    <property type="nucleotide sequence ID" value="NZ_JBHSSM010000016.1"/>
</dbReference>
<dbReference type="InterPro" id="IPR042120">
    <property type="entry name" value="MutL_C_dimsub"/>
</dbReference>
<dbReference type="CDD" id="cd16926">
    <property type="entry name" value="HATPase_MutL-MLH-PMS-like"/>
    <property type="match status" value="1"/>
</dbReference>
<dbReference type="InterPro" id="IPR038973">
    <property type="entry name" value="MutL/Mlh/Pms-like"/>
</dbReference>
<evidence type="ECO:0000259" key="6">
    <source>
        <dbReference type="SMART" id="SM00853"/>
    </source>
</evidence>
<accession>A0ABW1UMV3</accession>
<evidence type="ECO:0000256" key="1">
    <source>
        <dbReference type="ARBA" id="ARBA00006082"/>
    </source>
</evidence>
<feature type="compositionally biased region" description="Low complexity" evidence="5">
    <location>
        <begin position="429"/>
        <end position="447"/>
    </location>
</feature>
<organism evidence="8 9">
    <name type="scientific">Lapidilactobacillus achengensis</name>
    <dbReference type="NCBI Taxonomy" id="2486000"/>
    <lineage>
        <taxon>Bacteria</taxon>
        <taxon>Bacillati</taxon>
        <taxon>Bacillota</taxon>
        <taxon>Bacilli</taxon>
        <taxon>Lactobacillales</taxon>
        <taxon>Lactobacillaceae</taxon>
        <taxon>Lapidilactobacillus</taxon>
    </lineage>
</organism>
<dbReference type="Pfam" id="PF13589">
    <property type="entry name" value="HATPase_c_3"/>
    <property type="match status" value="1"/>
</dbReference>